<dbReference type="Proteomes" id="UP000536262">
    <property type="component" value="Unassembled WGS sequence"/>
</dbReference>
<keyword evidence="2" id="KW-1185">Reference proteome</keyword>
<dbReference type="AlphaFoldDB" id="A0A7X0F9W0"/>
<proteinExistence type="predicted"/>
<protein>
    <submittedName>
        <fullName evidence="1">Uncharacterized protein</fullName>
    </submittedName>
</protein>
<accession>A0A7X0F9W0</accession>
<evidence type="ECO:0000313" key="1">
    <source>
        <dbReference type="EMBL" id="MBB6355760.1"/>
    </source>
</evidence>
<reference evidence="1 2" key="1">
    <citation type="submission" date="2020-08" db="EMBL/GenBank/DDBJ databases">
        <title>Genomic Encyclopedia of Type Strains, Phase IV (KMG-IV): sequencing the most valuable type-strain genomes for metagenomic binning, comparative biology and taxonomic classification.</title>
        <authorList>
            <person name="Goeker M."/>
        </authorList>
    </citation>
    <scope>NUCLEOTIDE SEQUENCE [LARGE SCALE GENOMIC DNA]</scope>
    <source>
        <strain evidence="1 2">DSM 7051</strain>
    </source>
</reference>
<name>A0A7X0F9W0_9HYPH</name>
<dbReference type="EMBL" id="JACHOU010000009">
    <property type="protein sequence ID" value="MBB6355760.1"/>
    <property type="molecule type" value="Genomic_DNA"/>
</dbReference>
<evidence type="ECO:0000313" key="2">
    <source>
        <dbReference type="Proteomes" id="UP000536262"/>
    </source>
</evidence>
<organism evidence="1 2">
    <name type="scientific">Aminobacter aganoensis</name>
    <dbReference type="NCBI Taxonomy" id="83264"/>
    <lineage>
        <taxon>Bacteria</taxon>
        <taxon>Pseudomonadati</taxon>
        <taxon>Pseudomonadota</taxon>
        <taxon>Alphaproteobacteria</taxon>
        <taxon>Hyphomicrobiales</taxon>
        <taxon>Phyllobacteriaceae</taxon>
        <taxon>Aminobacter</taxon>
    </lineage>
</organism>
<gene>
    <name evidence="1" type="ORF">GGR00_003565</name>
</gene>
<comment type="caution">
    <text evidence="1">The sequence shown here is derived from an EMBL/GenBank/DDBJ whole genome shotgun (WGS) entry which is preliminary data.</text>
</comment>
<sequence length="84" mass="9077">MFRACGCQLTFWRPAIPARSSVRPHSEDTGKRHCQAVEVCNPKCRTRALPLPDYEGAHVTSLIGAPLAADPGDGGQLVASYTLR</sequence>